<comment type="subcellular location">
    <subcellularLocation>
        <location evidence="1 7">Cell membrane</location>
        <topology evidence="1 7">Multi-pass membrane protein</topology>
    </subcellularLocation>
</comment>
<dbReference type="CDD" id="cd06261">
    <property type="entry name" value="TM_PBP2"/>
    <property type="match status" value="1"/>
</dbReference>
<dbReference type="Gene3D" id="1.10.3720.10">
    <property type="entry name" value="MetI-like"/>
    <property type="match status" value="1"/>
</dbReference>
<evidence type="ECO:0000256" key="1">
    <source>
        <dbReference type="ARBA" id="ARBA00004651"/>
    </source>
</evidence>
<dbReference type="PROSITE" id="PS50928">
    <property type="entry name" value="ABC_TM1"/>
    <property type="match status" value="1"/>
</dbReference>
<accession>A0A410FUL3</accession>
<keyword evidence="2 7" id="KW-0813">Transport</keyword>
<dbReference type="KEGG" id="bih:BIP78_0957"/>
<feature type="transmembrane region" description="Helical" evidence="7">
    <location>
        <begin position="233"/>
        <end position="259"/>
    </location>
</feature>
<keyword evidence="5 7" id="KW-1133">Transmembrane helix</keyword>
<dbReference type="GO" id="GO:0005886">
    <property type="term" value="C:plasma membrane"/>
    <property type="evidence" value="ECO:0007669"/>
    <property type="project" value="UniProtKB-SubCell"/>
</dbReference>
<evidence type="ECO:0000256" key="7">
    <source>
        <dbReference type="RuleBase" id="RU363032"/>
    </source>
</evidence>
<reference evidence="10" key="1">
    <citation type="submission" date="2018-12" db="EMBL/GenBank/DDBJ databases">
        <title>Complete genome sequence of an uncultured bacterium of the candidate phylum Bipolaricaulota.</title>
        <authorList>
            <person name="Kadnikov V.V."/>
            <person name="Mardanov A.V."/>
            <person name="Beletsky A.V."/>
            <person name="Frank Y.A."/>
            <person name="Karnachuk O.V."/>
            <person name="Ravin N.V."/>
        </authorList>
    </citation>
    <scope>NUCLEOTIDE SEQUENCE [LARGE SCALE GENOMIC DNA]</scope>
</reference>
<organism evidence="9 10">
    <name type="scientific">Bipolaricaulis sibiricus</name>
    <dbReference type="NCBI Taxonomy" id="2501609"/>
    <lineage>
        <taxon>Bacteria</taxon>
        <taxon>Candidatus Bipolaricaulota</taxon>
        <taxon>Candidatus Bipolaricaulia</taxon>
        <taxon>Candidatus Bipolaricaulales</taxon>
        <taxon>Candidatus Bipolaricaulaceae</taxon>
        <taxon>Candidatus Bipolaricaulis</taxon>
    </lineage>
</organism>
<feature type="domain" description="ABC transmembrane type-1" evidence="8">
    <location>
        <begin position="95"/>
        <end position="302"/>
    </location>
</feature>
<dbReference type="EMBL" id="CP034928">
    <property type="protein sequence ID" value="QAA76723.1"/>
    <property type="molecule type" value="Genomic_DNA"/>
</dbReference>
<evidence type="ECO:0000256" key="2">
    <source>
        <dbReference type="ARBA" id="ARBA00022448"/>
    </source>
</evidence>
<dbReference type="InterPro" id="IPR045621">
    <property type="entry name" value="BPD_transp_1_N"/>
</dbReference>
<dbReference type="SUPFAM" id="SSF161098">
    <property type="entry name" value="MetI-like"/>
    <property type="match status" value="1"/>
</dbReference>
<evidence type="ECO:0000259" key="8">
    <source>
        <dbReference type="PROSITE" id="PS50928"/>
    </source>
</evidence>
<gene>
    <name evidence="9" type="ORF">BIP78_0957</name>
</gene>
<keyword evidence="3" id="KW-1003">Cell membrane</keyword>
<feature type="transmembrane region" description="Helical" evidence="7">
    <location>
        <begin position="9"/>
        <end position="30"/>
    </location>
</feature>
<keyword evidence="4 7" id="KW-0812">Transmembrane</keyword>
<evidence type="ECO:0000313" key="10">
    <source>
        <dbReference type="Proteomes" id="UP000287233"/>
    </source>
</evidence>
<feature type="transmembrane region" description="Helical" evidence="7">
    <location>
        <begin position="279"/>
        <end position="305"/>
    </location>
</feature>
<evidence type="ECO:0000313" key="9">
    <source>
        <dbReference type="EMBL" id="QAA76723.1"/>
    </source>
</evidence>
<proteinExistence type="inferred from homology"/>
<evidence type="ECO:0000256" key="3">
    <source>
        <dbReference type="ARBA" id="ARBA00022475"/>
    </source>
</evidence>
<feature type="transmembrane region" description="Helical" evidence="7">
    <location>
        <begin position="130"/>
        <end position="155"/>
    </location>
</feature>
<dbReference type="Pfam" id="PF00528">
    <property type="entry name" value="BPD_transp_1"/>
    <property type="match status" value="1"/>
</dbReference>
<evidence type="ECO:0000256" key="5">
    <source>
        <dbReference type="ARBA" id="ARBA00022989"/>
    </source>
</evidence>
<evidence type="ECO:0000256" key="6">
    <source>
        <dbReference type="ARBA" id="ARBA00023136"/>
    </source>
</evidence>
<dbReference type="AlphaFoldDB" id="A0A410FUL3"/>
<dbReference type="Pfam" id="PF19300">
    <property type="entry name" value="BPD_transp_1_N"/>
    <property type="match status" value="1"/>
</dbReference>
<dbReference type="InterPro" id="IPR035906">
    <property type="entry name" value="MetI-like_sf"/>
</dbReference>
<dbReference type="InterPro" id="IPR000515">
    <property type="entry name" value="MetI-like"/>
</dbReference>
<comment type="similarity">
    <text evidence="7">Belongs to the binding-protein-dependent transport system permease family.</text>
</comment>
<protein>
    <recommendedName>
        <fullName evidence="8">ABC transmembrane type-1 domain-containing protein</fullName>
    </recommendedName>
</protein>
<name>A0A410FUL3_BIPS1</name>
<dbReference type="GO" id="GO:0071916">
    <property type="term" value="F:dipeptide transmembrane transporter activity"/>
    <property type="evidence" value="ECO:0007669"/>
    <property type="project" value="TreeGrafter"/>
</dbReference>
<sequence>MLDHVVRRVGASAVTLVLAAFLVFLAIHVVPGDPARLLVGTEAGPNEYQAARDRLDLDTPWLLRFARWLGGLAVGDWGLSFRYSRPARDLVVGGLAITLPLAAAALLVALGLAFPLGVAAARHPGRWIDLGTVGVAQLGTAVPEFWLALLLVGLFAVRLGALPAGGFPGWGNPHAVRYLLLPTLALALPRAAYLARMVRASLADVLGEDYVRAARAKGIAERRVVFVHALRNALVPVITGAGLTLARLLAGAMVVENVFGLPGLGRLAVVAVEARDLALLASIAAVVAGLIVLLSLAVDLSYALLDPRIRQR</sequence>
<feature type="transmembrane region" description="Helical" evidence="7">
    <location>
        <begin position="175"/>
        <end position="193"/>
    </location>
</feature>
<dbReference type="Proteomes" id="UP000287233">
    <property type="component" value="Chromosome"/>
</dbReference>
<keyword evidence="6 7" id="KW-0472">Membrane</keyword>
<feature type="transmembrane region" description="Helical" evidence="7">
    <location>
        <begin position="90"/>
        <end position="118"/>
    </location>
</feature>
<evidence type="ECO:0000256" key="4">
    <source>
        <dbReference type="ARBA" id="ARBA00022692"/>
    </source>
</evidence>
<dbReference type="PANTHER" id="PTHR43163">
    <property type="entry name" value="DIPEPTIDE TRANSPORT SYSTEM PERMEASE PROTEIN DPPB-RELATED"/>
    <property type="match status" value="1"/>
</dbReference>
<dbReference type="PANTHER" id="PTHR43163:SF6">
    <property type="entry name" value="DIPEPTIDE TRANSPORT SYSTEM PERMEASE PROTEIN DPPB-RELATED"/>
    <property type="match status" value="1"/>
</dbReference>